<accession>A0A5S3PMW1</accession>
<dbReference type="RefSeq" id="WP_138658698.1">
    <property type="nucleotide sequence ID" value="NZ_VATY01000003.1"/>
</dbReference>
<comment type="caution">
    <text evidence="2">The sequence shown here is derived from an EMBL/GenBank/DDBJ whole genome shotgun (WGS) entry which is preliminary data.</text>
</comment>
<evidence type="ECO:0000313" key="2">
    <source>
        <dbReference type="EMBL" id="TMM55829.1"/>
    </source>
</evidence>
<dbReference type="InterPro" id="IPR010879">
    <property type="entry name" value="DUF1508"/>
</dbReference>
<dbReference type="PANTHER" id="PTHR40606">
    <property type="match status" value="1"/>
</dbReference>
<dbReference type="EMBL" id="VATY01000003">
    <property type="protein sequence ID" value="TMM55829.1"/>
    <property type="molecule type" value="Genomic_DNA"/>
</dbReference>
<evidence type="ECO:0000313" key="3">
    <source>
        <dbReference type="Proteomes" id="UP000310314"/>
    </source>
</evidence>
<dbReference type="Pfam" id="PF07411">
    <property type="entry name" value="DUF1508"/>
    <property type="match status" value="1"/>
</dbReference>
<dbReference type="InterPro" id="IPR036913">
    <property type="entry name" value="YegP-like_sf"/>
</dbReference>
<dbReference type="AlphaFoldDB" id="A0A5S3PMW1"/>
<dbReference type="InterPro" id="IPR051141">
    <property type="entry name" value="UPF0339_domain"/>
</dbReference>
<proteinExistence type="predicted"/>
<organism evidence="2 3">
    <name type="scientific">Maribacter algarum</name>
    <name type="common">ex Zhang et al. 2020</name>
    <dbReference type="NCBI Taxonomy" id="2578118"/>
    <lineage>
        <taxon>Bacteria</taxon>
        <taxon>Pseudomonadati</taxon>
        <taxon>Bacteroidota</taxon>
        <taxon>Flavobacteriia</taxon>
        <taxon>Flavobacteriales</taxon>
        <taxon>Flavobacteriaceae</taxon>
        <taxon>Maribacter</taxon>
    </lineage>
</organism>
<dbReference type="OrthoDB" id="9802792at2"/>
<evidence type="ECO:0000259" key="1">
    <source>
        <dbReference type="Pfam" id="PF07411"/>
    </source>
</evidence>
<dbReference type="Proteomes" id="UP000310314">
    <property type="component" value="Unassembled WGS sequence"/>
</dbReference>
<sequence length="62" mass="6753">MGFPKFVIKDTSDGQFMFNLHSKGNGEIIATSERYTTKIACLNGVAAVKRDAADAEIDDQTN</sequence>
<dbReference type="SUPFAM" id="SSF160113">
    <property type="entry name" value="YegP-like"/>
    <property type="match status" value="1"/>
</dbReference>
<keyword evidence="3" id="KW-1185">Reference proteome</keyword>
<feature type="domain" description="DUF1508" evidence="1">
    <location>
        <begin position="12"/>
        <end position="59"/>
    </location>
</feature>
<reference evidence="2 3" key="1">
    <citation type="submission" date="2019-05" db="EMBL/GenBank/DDBJ databases">
        <authorList>
            <person name="Zhang J.-Y."/>
            <person name="Feg X."/>
            <person name="Du Z.-J."/>
        </authorList>
    </citation>
    <scope>NUCLEOTIDE SEQUENCE [LARGE SCALE GENOMIC DNA]</scope>
    <source>
        <strain evidence="2 3">RZ26</strain>
    </source>
</reference>
<dbReference type="PANTHER" id="PTHR40606:SF1">
    <property type="entry name" value="UPF0339 PROTEIN YEGP"/>
    <property type="match status" value="1"/>
</dbReference>
<protein>
    <submittedName>
        <fullName evidence="2">DUF1508 domain-containing protein</fullName>
    </submittedName>
</protein>
<dbReference type="Gene3D" id="3.30.160.160">
    <property type="entry name" value="YegP-like"/>
    <property type="match status" value="1"/>
</dbReference>
<gene>
    <name evidence="2" type="ORF">FEE95_14335</name>
</gene>
<name>A0A5S3PMW1_9FLAO</name>